<name>A0A552LG27_9CHRO</name>
<gene>
    <name evidence="1" type="ORF">EWV88_19205</name>
</gene>
<reference evidence="1 2" key="1">
    <citation type="submission" date="2019-01" db="EMBL/GenBank/DDBJ databases">
        <title>Coherence of Microcystis species and biogeography revealed through population genomics.</title>
        <authorList>
            <person name="Perez-Carrascal O.M."/>
            <person name="Terrat Y."/>
            <person name="Giani A."/>
            <person name="Fortin N."/>
            <person name="Tromas N."/>
            <person name="Shapiro B.J."/>
        </authorList>
    </citation>
    <scope>NUCLEOTIDE SEQUENCE [LARGE SCALE GENOMIC DNA]</scope>
    <source>
        <strain evidence="1">Mw_MB_S_20031200_S109D</strain>
    </source>
</reference>
<protein>
    <recommendedName>
        <fullName evidence="3">Phage tail protein</fullName>
    </recommendedName>
</protein>
<evidence type="ECO:0000313" key="1">
    <source>
        <dbReference type="EMBL" id="TRV19149.1"/>
    </source>
</evidence>
<proteinExistence type="predicted"/>
<evidence type="ECO:0000313" key="2">
    <source>
        <dbReference type="Proteomes" id="UP000318616"/>
    </source>
</evidence>
<organism evidence="1 2">
    <name type="scientific">Microcystis wesenbergii Mw_MB_S_20031200_S109D</name>
    <dbReference type="NCBI Taxonomy" id="2486241"/>
    <lineage>
        <taxon>Bacteria</taxon>
        <taxon>Bacillati</taxon>
        <taxon>Cyanobacteriota</taxon>
        <taxon>Cyanophyceae</taxon>
        <taxon>Oscillatoriophycideae</taxon>
        <taxon>Chroococcales</taxon>
        <taxon>Microcystaceae</taxon>
        <taxon>Microcystis</taxon>
    </lineage>
</organism>
<accession>A0A552LG27</accession>
<evidence type="ECO:0008006" key="3">
    <source>
        <dbReference type="Google" id="ProtNLM"/>
    </source>
</evidence>
<sequence length="112" mass="12598">MATFTWIASTGASLTIRPNVRRVAFGDGYEQRLAFGLNTQPEVWTLEFRALTNANASAIDAFLRLHGAVRPFDWTTPSGLTGKFICEEWSRSIDEPNIETIRANFKQVFDLS</sequence>
<dbReference type="AlphaFoldDB" id="A0A552LG27"/>
<dbReference type="InterPro" id="IPR010265">
    <property type="entry name" value="Phage_lambda_TipM"/>
</dbReference>
<dbReference type="Proteomes" id="UP000318616">
    <property type="component" value="Unassembled WGS sequence"/>
</dbReference>
<comment type="caution">
    <text evidence="1">The sequence shown here is derived from an EMBL/GenBank/DDBJ whole genome shotgun (WGS) entry which is preliminary data.</text>
</comment>
<dbReference type="Pfam" id="PF05939">
    <property type="entry name" value="Phage_min_tail"/>
    <property type="match status" value="1"/>
</dbReference>
<dbReference type="EMBL" id="SFAP01000237">
    <property type="protein sequence ID" value="TRV19149.1"/>
    <property type="molecule type" value="Genomic_DNA"/>
</dbReference>